<keyword evidence="1" id="KW-0812">Transmembrane</keyword>
<sequence>MRFSTIVAFAAGVAVAVPAPKQIILDPQNDISRPAARVSEDHESVSKAPPAVVYAIRNPEDESVTGWRCRENAPRGDELRCTKEKLATKSYREFIIEHYKPILSCILLWGIFFFMFEMIIKTEAKALAHDMDMARLEEILMYDDYEMQSEEDMLFNYKN</sequence>
<dbReference type="HOGENOM" id="CLU_1660415_0_0_1"/>
<accession>A0A0A2VI95</accession>
<evidence type="ECO:0000313" key="3">
    <source>
        <dbReference type="EMBL" id="KGQ07308.1"/>
    </source>
</evidence>
<dbReference type="EMBL" id="ANFO01000705">
    <property type="protein sequence ID" value="KGQ07308.1"/>
    <property type="molecule type" value="Genomic_DNA"/>
</dbReference>
<feature type="chain" id="PRO_5001995590" evidence="2">
    <location>
        <begin position="17"/>
        <end position="159"/>
    </location>
</feature>
<dbReference type="AlphaFoldDB" id="A0A0A2VI95"/>
<reference evidence="3 4" key="1">
    <citation type="submission" date="2012-10" db="EMBL/GenBank/DDBJ databases">
        <title>Genome sequencing and analysis of entomopathogenic fungi Beauveria bassiana D1-5.</title>
        <authorList>
            <person name="Li Q."/>
            <person name="Wang L."/>
            <person name="Zhang Z."/>
            <person name="Wang Q."/>
            <person name="Ren J."/>
            <person name="Wang M."/>
            <person name="Xu W."/>
            <person name="Wang J."/>
            <person name="Lu Y."/>
            <person name="Du Q."/>
            <person name="Sun Z."/>
        </authorList>
    </citation>
    <scope>NUCLEOTIDE SEQUENCE [LARGE SCALE GENOMIC DNA]</scope>
    <source>
        <strain evidence="3 4">D1-5</strain>
    </source>
</reference>
<comment type="caution">
    <text evidence="3">The sequence shown here is derived from an EMBL/GenBank/DDBJ whole genome shotgun (WGS) entry which is preliminary data.</text>
</comment>
<keyword evidence="2" id="KW-0732">Signal</keyword>
<feature type="signal peptide" evidence="2">
    <location>
        <begin position="1"/>
        <end position="16"/>
    </location>
</feature>
<organism evidence="3 4">
    <name type="scientific">Beauveria bassiana D1-5</name>
    <dbReference type="NCBI Taxonomy" id="1245745"/>
    <lineage>
        <taxon>Eukaryota</taxon>
        <taxon>Fungi</taxon>
        <taxon>Dikarya</taxon>
        <taxon>Ascomycota</taxon>
        <taxon>Pezizomycotina</taxon>
        <taxon>Sordariomycetes</taxon>
        <taxon>Hypocreomycetidae</taxon>
        <taxon>Hypocreales</taxon>
        <taxon>Cordycipitaceae</taxon>
        <taxon>Beauveria</taxon>
    </lineage>
</organism>
<gene>
    <name evidence="3" type="ORF">BBAD15_g7362</name>
</gene>
<name>A0A0A2VI95_BEABA</name>
<feature type="transmembrane region" description="Helical" evidence="1">
    <location>
        <begin position="101"/>
        <end position="120"/>
    </location>
</feature>
<evidence type="ECO:0000256" key="2">
    <source>
        <dbReference type="SAM" id="SignalP"/>
    </source>
</evidence>
<keyword evidence="1" id="KW-1133">Transmembrane helix</keyword>
<evidence type="ECO:0000313" key="4">
    <source>
        <dbReference type="Proteomes" id="UP000030106"/>
    </source>
</evidence>
<proteinExistence type="predicted"/>
<keyword evidence="1" id="KW-0472">Membrane</keyword>
<protein>
    <submittedName>
        <fullName evidence="3">Uncharacterized protein</fullName>
    </submittedName>
</protein>
<evidence type="ECO:0000256" key="1">
    <source>
        <dbReference type="SAM" id="Phobius"/>
    </source>
</evidence>
<dbReference type="OrthoDB" id="10320004at2759"/>
<dbReference type="Proteomes" id="UP000030106">
    <property type="component" value="Unassembled WGS sequence"/>
</dbReference>